<reference evidence="2" key="1">
    <citation type="submission" date="2017-09" db="EMBL/GenBank/DDBJ databases">
        <title>The complete genome of Sulfurospirillum sp. JPD-1.</title>
        <authorList>
            <person name="Goris T."/>
        </authorList>
    </citation>
    <scope>NUCLEOTIDE SEQUENCE [LARGE SCALE GENOMIC DNA]</scope>
    <source>
        <strain evidence="2">JPD-1</strain>
    </source>
</reference>
<dbReference type="AlphaFoldDB" id="A0A290HWZ4"/>
<evidence type="ECO:0000313" key="1">
    <source>
        <dbReference type="EMBL" id="ATB70180.1"/>
    </source>
</evidence>
<dbReference type="OrthoDB" id="5363195at2"/>
<gene>
    <name evidence="1" type="ORF">SJPD1_2081</name>
</gene>
<sequence>MKKAFTMLELVFVKVVVGILSYFVSTGFQRNPLREAADQLVSHIRYTQHLAIMDDKFDPNDPTWYRKRWQVVFNSDANTYNLWAYTIFSDGNKNGNPNLTLNEVAINPTDPAKFLTGGYAGIILSDGVGATQEMNLGRKYGITAIAFSATCQFAGSQRVSFDYLGRPLKGAPSGFGGIYQANRLMTQDCNITLTNGVNNIVITVKPETGYTYISAQN</sequence>
<dbReference type="KEGG" id="sulj:SJPD1_2081"/>
<name>A0A290HWZ4_9BACT</name>
<accession>A0A290HWZ4</accession>
<dbReference type="RefSeq" id="WP_096047091.1">
    <property type="nucleotide sequence ID" value="NZ_CP023275.1"/>
</dbReference>
<dbReference type="SUPFAM" id="SSF54523">
    <property type="entry name" value="Pili subunits"/>
    <property type="match status" value="1"/>
</dbReference>
<proteinExistence type="predicted"/>
<dbReference type="InterPro" id="IPR045584">
    <property type="entry name" value="Pilin-like"/>
</dbReference>
<evidence type="ECO:0000313" key="2">
    <source>
        <dbReference type="Proteomes" id="UP000217349"/>
    </source>
</evidence>
<dbReference type="Proteomes" id="UP000217349">
    <property type="component" value="Chromosome"/>
</dbReference>
<organism evidence="1 2">
    <name type="scientific">Sulfurospirillum diekertiae</name>
    <dbReference type="NCBI Taxonomy" id="1854492"/>
    <lineage>
        <taxon>Bacteria</taxon>
        <taxon>Pseudomonadati</taxon>
        <taxon>Campylobacterota</taxon>
        <taxon>Epsilonproteobacteria</taxon>
        <taxon>Campylobacterales</taxon>
        <taxon>Sulfurospirillaceae</taxon>
        <taxon>Sulfurospirillum</taxon>
    </lineage>
</organism>
<dbReference type="EMBL" id="CP023275">
    <property type="protein sequence ID" value="ATB70180.1"/>
    <property type="molecule type" value="Genomic_DNA"/>
</dbReference>
<protein>
    <submittedName>
        <fullName evidence="1">Prepilin-type n-terminal cleavage/methylation signal domain-containing protein</fullName>
    </submittedName>
</protein>